<organism evidence="2 3">
    <name type="scientific">Halteria grandinella</name>
    <dbReference type="NCBI Taxonomy" id="5974"/>
    <lineage>
        <taxon>Eukaryota</taxon>
        <taxon>Sar</taxon>
        <taxon>Alveolata</taxon>
        <taxon>Ciliophora</taxon>
        <taxon>Intramacronucleata</taxon>
        <taxon>Spirotrichea</taxon>
        <taxon>Stichotrichia</taxon>
        <taxon>Sporadotrichida</taxon>
        <taxon>Halteriidae</taxon>
        <taxon>Halteria</taxon>
    </lineage>
</organism>
<proteinExistence type="predicted"/>
<dbReference type="EMBL" id="RRYP01000387">
    <property type="protein sequence ID" value="TNV87520.1"/>
    <property type="molecule type" value="Genomic_DNA"/>
</dbReference>
<gene>
    <name evidence="2" type="ORF">FGO68_gene1584</name>
</gene>
<protein>
    <submittedName>
        <fullName evidence="2">Uncharacterized protein</fullName>
    </submittedName>
</protein>
<dbReference type="AlphaFoldDB" id="A0A8J8P823"/>
<keyword evidence="3" id="KW-1185">Reference proteome</keyword>
<evidence type="ECO:0000313" key="2">
    <source>
        <dbReference type="EMBL" id="TNV87520.1"/>
    </source>
</evidence>
<evidence type="ECO:0000313" key="3">
    <source>
        <dbReference type="Proteomes" id="UP000785679"/>
    </source>
</evidence>
<accession>A0A8J8P823</accession>
<dbReference type="Proteomes" id="UP000785679">
    <property type="component" value="Unassembled WGS sequence"/>
</dbReference>
<reference evidence="2" key="1">
    <citation type="submission" date="2019-06" db="EMBL/GenBank/DDBJ databases">
        <authorList>
            <person name="Zheng W."/>
        </authorList>
    </citation>
    <scope>NUCLEOTIDE SEQUENCE</scope>
    <source>
        <strain evidence="2">QDHG01</strain>
    </source>
</reference>
<feature type="region of interest" description="Disordered" evidence="1">
    <location>
        <begin position="1184"/>
        <end position="1209"/>
    </location>
</feature>
<comment type="caution">
    <text evidence="2">The sequence shown here is derived from an EMBL/GenBank/DDBJ whole genome shotgun (WGS) entry which is preliminary data.</text>
</comment>
<name>A0A8J8P823_HALGN</name>
<feature type="compositionally biased region" description="Polar residues" evidence="1">
    <location>
        <begin position="1192"/>
        <end position="1209"/>
    </location>
</feature>
<evidence type="ECO:0000256" key="1">
    <source>
        <dbReference type="SAM" id="MobiDB-lite"/>
    </source>
</evidence>
<sequence>MSNRCLKNVSCSLYKRGLIILISSVLIQVPRTYGEGCWRDLYYRVSRGEATCPNPTHEYLNGNCYELCEAPINKTVLDPGYCNACPEFFVMDSSGICNCLITSTYPANQANDLSGCITQAQHITSRNCYPITNVNGVTKWVPYCIDGFTYDGYSACVMDVDCPTGYPGKMPNCQAIPAKRTPAAKATCPSSDLNPGTLTQKCFSKCLANFDYWDHSCLGRCPPEYPVRNNLILCTKVAVTPGSIEDQVSAYFQQKVKEQWLIADSQGMVVEDILMSKGDQALSIANTVCYKGTNMTEYVSQRKQKYECNKRRFPFWLANGVNITNVQNIDVDQNGNIGFCGKSTNRNFVYNEYSIFVGMLPSTGFEYKFVLEFSYYYSQLIQSFKFNSRGTHLVLLTRDPSSTPTLTLISTNQSYSTQLYFTKAFVPIISYLDGAETILGIVPDSIYINLVSSKLSGTKYLIFTIIDEEVLLSDQVTSLTFPTMVSDESHYIKAFGYFQDKFIILTHSWQQPYLASQIIIAYSNGLFITEQSARISAPYQGKHIQFVTDNTNNQDYFLAVYNPFPSAGCYGILISRDLYGDTSTPKFWTFTENVDDTLSILDYLALTPFTAKMLYINDLTEEVILMTLTFYEVSSTQINVQKTKINHPGIKAANLYAAFIESTGRNFYLGGMIQNYGTCLKGVEGANSYGFITQTGIDNQCEPFWFNVGAAYNFSANGSVSWAVLFRSVVYNAQNLTFGYYGSYGLYFPSYTLHNVINQCCTIKQTMIEPMSNICFNLDDNIISETQYIGFTQDVCLDQFLFTNYNLGHSLLPVGHSYNQKQDLTLQYEIVPDLNIEFGASRNWWTAQLPNYQLVEGSNFSTYVYGNGQIIQPTVIPSLTYIIGDQKEYISWSPFYTISSYSTLILYKLQWQTTSGWVAYPNSANFFKQFPEGTDDETIEVYLTDNSLVGIYNFRIIGYMIDFPCSEPYSEFQVILLHQCTNTILQPSQFPQQEYFLKFDSVTVSTLVIPIKGWTESIGICQPITYKLGMESGVAVPKFISMKSNKILAVSGSSTEIGQFDITLTGSIEAYRKAQTIKTKITVVCVVYSISFKQNKATLDHYMGGETRFALPTVDVIPPCEYPIILQGVNLPSFIKMKDGQVIVTSSQGMKAMYTITIIAQIGQDGPFKQTKIDKFTLSIYIRNGEKPPNKEPSTQNDGIIINQTDYSS</sequence>